<evidence type="ECO:0000313" key="12">
    <source>
        <dbReference type="EMBL" id="SCC80708.1"/>
    </source>
</evidence>
<evidence type="ECO:0000259" key="10">
    <source>
        <dbReference type="PROSITE" id="PS50928"/>
    </source>
</evidence>
<name>A0A0P7Y690_9HYPH</name>
<feature type="transmembrane region" description="Helical" evidence="8">
    <location>
        <begin position="412"/>
        <end position="435"/>
    </location>
</feature>
<evidence type="ECO:0000256" key="8">
    <source>
        <dbReference type="RuleBase" id="RU363032"/>
    </source>
</evidence>
<dbReference type="EMBL" id="FMBM01000002">
    <property type="protein sequence ID" value="SCC80708.1"/>
    <property type="molecule type" value="Genomic_DNA"/>
</dbReference>
<feature type="transmembrane region" description="Helical" evidence="8">
    <location>
        <begin position="289"/>
        <end position="310"/>
    </location>
</feature>
<dbReference type="STRING" id="1653334.GA0071312_1651"/>
<comment type="caution">
    <text evidence="11">The sequence shown here is derived from an EMBL/GenBank/DDBJ whole genome shotgun (WGS) entry which is preliminary data.</text>
</comment>
<dbReference type="GO" id="GO:0006865">
    <property type="term" value="P:amino acid transport"/>
    <property type="evidence" value="ECO:0007669"/>
    <property type="project" value="TreeGrafter"/>
</dbReference>
<feature type="domain" description="ABC transmembrane type-1" evidence="10">
    <location>
        <begin position="244"/>
        <end position="434"/>
    </location>
</feature>
<dbReference type="RefSeq" id="WP_074444571.1">
    <property type="nucleotide sequence ID" value="NZ_FMBM01000002.1"/>
</dbReference>
<keyword evidence="3 8" id="KW-0813">Transport</keyword>
<feature type="transmembrane region" description="Helical" evidence="8">
    <location>
        <begin position="243"/>
        <end position="268"/>
    </location>
</feature>
<sequence>MSDSTTTRTQPLIFQPKPERAAPPSTVGVVGWMRENLFSSVSNTLMTILGAYIVYVFLASVLNWALFNAVWEAENRRECLDLVGRSGACWPGVMQWFDNLIYGLYPKDQIWRINLGFLALILWVAPLWFPKVQSKVAIGITAVMLYPFLASYFFLGGDKGVFWTALVSAGLTGLIWVWLTVFTELRYGRSFTRTMGAILGNSGKSEEEQLKFGRLSLIGVFVIAVVLVSQWELSFVSTRQWGGLFLTLVISGIGITFSLPSGILLALGRRSTMPLIRMICTGFIELFRSVPLITILFMFNTMLPLFLPVGVEVNQLVRAIVAVCLFAAAYMAEVIRGGLQAIPKGQYEAAAAMGLGYWQATTLIIMPQALKIMIPTIVGNFIGLFKDTTLVSIIGLFDLLNMARSVGEDTRWLGLFIEPFFFITMIYFFFCFLMSQYSINLERKLEAGARR</sequence>
<dbReference type="Gene3D" id="1.10.3720.10">
    <property type="entry name" value="MetI-like"/>
    <property type="match status" value="1"/>
</dbReference>
<feature type="transmembrane region" description="Helical" evidence="8">
    <location>
        <begin position="316"/>
        <end position="335"/>
    </location>
</feature>
<evidence type="ECO:0000256" key="7">
    <source>
        <dbReference type="ARBA" id="ARBA00023136"/>
    </source>
</evidence>
<reference evidence="12 14" key="2">
    <citation type="submission" date="2016-08" db="EMBL/GenBank/DDBJ databases">
        <authorList>
            <person name="Varghese N."/>
            <person name="Submissions Spin"/>
        </authorList>
    </citation>
    <scope>NUCLEOTIDE SEQUENCE [LARGE SCALE GENOMIC DNA]</scope>
    <source>
        <strain evidence="12 14">HL-109</strain>
    </source>
</reference>
<comment type="subcellular location">
    <subcellularLocation>
        <location evidence="1">Cell inner membrane</location>
        <topology evidence="1">Multi-pass membrane protein</topology>
    </subcellularLocation>
    <subcellularLocation>
        <location evidence="8">Cell membrane</location>
        <topology evidence="8">Multi-pass membrane protein</topology>
    </subcellularLocation>
</comment>
<dbReference type="InterPro" id="IPR000515">
    <property type="entry name" value="MetI-like"/>
</dbReference>
<dbReference type="GO" id="GO:0043190">
    <property type="term" value="C:ATP-binding cassette (ABC) transporter complex"/>
    <property type="evidence" value="ECO:0007669"/>
    <property type="project" value="InterPro"/>
</dbReference>
<dbReference type="SUPFAM" id="SSF161098">
    <property type="entry name" value="MetI-like"/>
    <property type="match status" value="1"/>
</dbReference>
<feature type="transmembrane region" description="Helical" evidence="8">
    <location>
        <begin position="44"/>
        <end position="67"/>
    </location>
</feature>
<dbReference type="OrthoDB" id="9771188at2"/>
<evidence type="ECO:0000256" key="6">
    <source>
        <dbReference type="ARBA" id="ARBA00022989"/>
    </source>
</evidence>
<dbReference type="CDD" id="cd06261">
    <property type="entry name" value="TM_PBP2"/>
    <property type="match status" value="1"/>
</dbReference>
<feature type="transmembrane region" description="Helical" evidence="8">
    <location>
        <begin position="161"/>
        <end position="183"/>
    </location>
</feature>
<feature type="region of interest" description="Disordered" evidence="9">
    <location>
        <begin position="1"/>
        <end position="21"/>
    </location>
</feature>
<dbReference type="InterPro" id="IPR035906">
    <property type="entry name" value="MetI-like_sf"/>
</dbReference>
<feature type="transmembrane region" description="Helical" evidence="8">
    <location>
        <begin position="110"/>
        <end position="129"/>
    </location>
</feature>
<evidence type="ECO:0000313" key="13">
    <source>
        <dbReference type="Proteomes" id="UP000050497"/>
    </source>
</evidence>
<feature type="transmembrane region" description="Helical" evidence="8">
    <location>
        <begin position="372"/>
        <end position="400"/>
    </location>
</feature>
<dbReference type="PATRIC" id="fig|1653334.4.peg.414"/>
<proteinExistence type="inferred from homology"/>
<accession>A0A0P7Y690</accession>
<comment type="similarity">
    <text evidence="2">Belongs to the binding-protein-dependent transport system permease family. HisMQ subfamily.</text>
</comment>
<keyword evidence="6 8" id="KW-1133">Transmembrane helix</keyword>
<protein>
    <submittedName>
        <fullName evidence="11">ABC-type L-amino acid uptake system permease component AapM</fullName>
    </submittedName>
    <submittedName>
        <fullName evidence="12">General L-amino acid transport system permease protein</fullName>
    </submittedName>
</protein>
<evidence type="ECO:0000256" key="4">
    <source>
        <dbReference type="ARBA" id="ARBA00022475"/>
    </source>
</evidence>
<dbReference type="GO" id="GO:0022857">
    <property type="term" value="F:transmembrane transporter activity"/>
    <property type="evidence" value="ECO:0007669"/>
    <property type="project" value="InterPro"/>
</dbReference>
<feature type="transmembrane region" description="Helical" evidence="8">
    <location>
        <begin position="136"/>
        <end position="155"/>
    </location>
</feature>
<dbReference type="NCBIfam" id="TIGR01726">
    <property type="entry name" value="HEQRo_perm_3TM"/>
    <property type="match status" value="1"/>
</dbReference>
<keyword evidence="7 8" id="KW-0472">Membrane</keyword>
<keyword evidence="5 8" id="KW-0812">Transmembrane</keyword>
<dbReference type="PANTHER" id="PTHR30614">
    <property type="entry name" value="MEMBRANE COMPONENT OF AMINO ACID ABC TRANSPORTER"/>
    <property type="match status" value="1"/>
</dbReference>
<dbReference type="InterPro" id="IPR043429">
    <property type="entry name" value="ArtM/GltK/GlnP/TcyL/YhdX-like"/>
</dbReference>
<dbReference type="Proteomes" id="UP000050497">
    <property type="component" value="Unassembled WGS sequence"/>
</dbReference>
<evidence type="ECO:0000256" key="5">
    <source>
        <dbReference type="ARBA" id="ARBA00022692"/>
    </source>
</evidence>
<keyword evidence="4" id="KW-1003">Cell membrane</keyword>
<dbReference type="EMBL" id="LJSX01000022">
    <property type="protein sequence ID" value="KPQ09744.1"/>
    <property type="molecule type" value="Genomic_DNA"/>
</dbReference>
<reference evidence="11 13" key="1">
    <citation type="submission" date="2015-09" db="EMBL/GenBank/DDBJ databases">
        <title>Identification and resolution of microdiversity through metagenomic sequencing of parallel consortia.</title>
        <authorList>
            <person name="Nelson W.C."/>
            <person name="Romine M.F."/>
            <person name="Lindemann S.R."/>
        </authorList>
    </citation>
    <scope>NUCLEOTIDE SEQUENCE [LARGE SCALE GENOMIC DNA]</scope>
    <source>
        <strain evidence="11">HL-109</strain>
    </source>
</reference>
<dbReference type="Pfam" id="PF00528">
    <property type="entry name" value="BPD_transp_1"/>
    <property type="match status" value="1"/>
</dbReference>
<dbReference type="InterPro" id="IPR010065">
    <property type="entry name" value="AA_ABC_transptr_permease_3TM"/>
</dbReference>
<evidence type="ECO:0000256" key="9">
    <source>
        <dbReference type="SAM" id="MobiDB-lite"/>
    </source>
</evidence>
<dbReference type="PROSITE" id="PS50928">
    <property type="entry name" value="ABC_TM1"/>
    <property type="match status" value="1"/>
</dbReference>
<dbReference type="PANTHER" id="PTHR30614:SF41">
    <property type="entry name" value="INNER MEMBRANE AMINO-ACID ABC TRANSPORTER PERMEASE PROTEIN YHDY"/>
    <property type="match status" value="1"/>
</dbReference>
<dbReference type="AlphaFoldDB" id="A0A0P7Y690"/>
<evidence type="ECO:0000256" key="3">
    <source>
        <dbReference type="ARBA" id="ARBA00022448"/>
    </source>
</evidence>
<gene>
    <name evidence="11" type="primary">aapM</name>
    <name evidence="12" type="ORF">GA0071312_1651</name>
    <name evidence="11" type="ORF">HLUCCO17_13350</name>
</gene>
<dbReference type="Proteomes" id="UP000182800">
    <property type="component" value="Unassembled WGS sequence"/>
</dbReference>
<evidence type="ECO:0000313" key="11">
    <source>
        <dbReference type="EMBL" id="KPQ09744.1"/>
    </source>
</evidence>
<evidence type="ECO:0000313" key="14">
    <source>
        <dbReference type="Proteomes" id="UP000182800"/>
    </source>
</evidence>
<feature type="compositionally biased region" description="Polar residues" evidence="9">
    <location>
        <begin position="1"/>
        <end position="12"/>
    </location>
</feature>
<evidence type="ECO:0000256" key="1">
    <source>
        <dbReference type="ARBA" id="ARBA00004429"/>
    </source>
</evidence>
<feature type="transmembrane region" description="Helical" evidence="8">
    <location>
        <begin position="212"/>
        <end position="231"/>
    </location>
</feature>
<organism evidence="11 13">
    <name type="scientific">Saliniramus fredricksonii</name>
    <dbReference type="NCBI Taxonomy" id="1653334"/>
    <lineage>
        <taxon>Bacteria</taxon>
        <taxon>Pseudomonadati</taxon>
        <taxon>Pseudomonadota</taxon>
        <taxon>Alphaproteobacteria</taxon>
        <taxon>Hyphomicrobiales</taxon>
        <taxon>Salinarimonadaceae</taxon>
        <taxon>Saliniramus</taxon>
    </lineage>
</organism>
<keyword evidence="14" id="KW-1185">Reference proteome</keyword>
<evidence type="ECO:0000256" key="2">
    <source>
        <dbReference type="ARBA" id="ARBA00010072"/>
    </source>
</evidence>